<feature type="region of interest" description="Disordered" evidence="1">
    <location>
        <begin position="261"/>
        <end position="374"/>
    </location>
</feature>
<feature type="compositionally biased region" description="Low complexity" evidence="1">
    <location>
        <begin position="261"/>
        <end position="283"/>
    </location>
</feature>
<keyword evidence="2" id="KW-1185">Reference proteome</keyword>
<feature type="region of interest" description="Disordered" evidence="1">
    <location>
        <begin position="609"/>
        <end position="632"/>
    </location>
</feature>
<dbReference type="ExpressionAtlas" id="A0A6I8VUE9">
    <property type="expression patterns" value="baseline"/>
</dbReference>
<evidence type="ECO:0000313" key="2">
    <source>
        <dbReference type="Proteomes" id="UP000001819"/>
    </source>
</evidence>
<evidence type="ECO:0000313" key="4">
    <source>
        <dbReference type="RefSeq" id="XP_033234697.1"/>
    </source>
</evidence>
<gene>
    <name evidence="3 4" type="primary">Vrp1</name>
</gene>
<feature type="compositionally biased region" description="Pro residues" evidence="1">
    <location>
        <begin position="172"/>
        <end position="182"/>
    </location>
</feature>
<feature type="compositionally biased region" description="Pro residues" evidence="1">
    <location>
        <begin position="350"/>
        <end position="368"/>
    </location>
</feature>
<feature type="compositionally biased region" description="Low complexity" evidence="1">
    <location>
        <begin position="53"/>
        <end position="75"/>
    </location>
</feature>
<organism evidence="2 3">
    <name type="scientific">Drosophila pseudoobscura pseudoobscura</name>
    <name type="common">Fruit fly</name>
    <dbReference type="NCBI Taxonomy" id="46245"/>
    <lineage>
        <taxon>Eukaryota</taxon>
        <taxon>Metazoa</taxon>
        <taxon>Ecdysozoa</taxon>
        <taxon>Arthropoda</taxon>
        <taxon>Hexapoda</taxon>
        <taxon>Insecta</taxon>
        <taxon>Pterygota</taxon>
        <taxon>Neoptera</taxon>
        <taxon>Endopterygota</taxon>
        <taxon>Diptera</taxon>
        <taxon>Brachycera</taxon>
        <taxon>Muscomorpha</taxon>
        <taxon>Ephydroidea</taxon>
        <taxon>Drosophilidae</taxon>
        <taxon>Drosophila</taxon>
        <taxon>Sophophora</taxon>
    </lineage>
</organism>
<feature type="region of interest" description="Disordered" evidence="1">
    <location>
        <begin position="53"/>
        <end position="147"/>
    </location>
</feature>
<dbReference type="RefSeq" id="XP_033234697.1">
    <property type="nucleotide sequence ID" value="XM_033378806.1"/>
</dbReference>
<reference evidence="3 4" key="2">
    <citation type="submission" date="2025-04" db="UniProtKB">
        <authorList>
            <consortium name="RefSeq"/>
        </authorList>
    </citation>
    <scope>IDENTIFICATION</scope>
    <source>
        <strain evidence="3 4">MV-25-SWS-2005</strain>
        <strain evidence="2">MV2-25</strain>
        <tissue evidence="3 4">Whole body</tissue>
    </source>
</reference>
<accession>A0A6I8VUE9</accession>
<feature type="compositionally biased region" description="Polar residues" evidence="1">
    <location>
        <begin position="616"/>
        <end position="632"/>
    </location>
</feature>
<feature type="compositionally biased region" description="Gly residues" evidence="1">
    <location>
        <begin position="88"/>
        <end position="99"/>
    </location>
</feature>
<feature type="region of interest" description="Disordered" evidence="1">
    <location>
        <begin position="1"/>
        <end position="37"/>
    </location>
</feature>
<evidence type="ECO:0000313" key="3">
    <source>
        <dbReference type="RefSeq" id="XP_033234696.1"/>
    </source>
</evidence>
<feature type="compositionally biased region" description="Low complexity" evidence="1">
    <location>
        <begin position="320"/>
        <end position="349"/>
    </location>
</feature>
<reference evidence="2" key="1">
    <citation type="submission" date="2024-06" db="UniProtKB">
        <authorList>
            <consortium name="RefSeq"/>
        </authorList>
    </citation>
    <scope>NUCLEOTIDE SEQUENCE [LARGE SCALE GENOMIC DNA]</scope>
    <source>
        <strain evidence="2">MV2-25</strain>
    </source>
</reference>
<dbReference type="AlphaFoldDB" id="A0A6I8VUE9"/>
<evidence type="ECO:0000256" key="1">
    <source>
        <dbReference type="SAM" id="MobiDB-lite"/>
    </source>
</evidence>
<sequence>MNIAPRAALPPAAAVKAASPTLSESGSNSSGSVKRKAGNLNISLGNSFVNSSMAKTTASASTTSLNSSRTSSAGSLRNLAPNKSTLFGGAGSSIGGGGSQQTSPPSTATPTPLPSQAQSHTQTQIQSQQQKPAISFGKPNFAPKPPGLQQLILVNGQQRPAVTRHHSMKSPRSPPASGPMLPPTLQHFGTMRAPLQLQGIDGSVASMRCAPNPPKSRPSVKPPPPPTPARSFSNSNLSNIGAGSSAAPLSAVNTALVQSAATTTQAPSTPITQPPSTSSSSSSVAALRDQFRAVGIGNGMNGMNGGNGNSSPPLPPLPTPASVSSASSSTTASPKSSTVRPIILNGGPIINPPAPPPHRSCPPPPPPQRQSSTNVRVKHWLFKRLFSLSKYLKRNYCHSRPPFKVIKMLMLHGKRNVTRVAGSGSGSGAGAPVPPQRHSSIRPNAPLTPPTHMANASHQFGSNSGLSAGGGAGGATVGRLVIDLETKFGKRFHNVTEFPKPPPFLNIQKIYPSRTFKASNAAAQTPSNNNISINNNISAVCNNNASINTNSMAPVGRGSLPPALKPAYAPLKKHRAPAPPPQAGVAAATVSVIRQSSFLYGGGVAGTAGSASSSVRPQSQAAGSVARNSTVC</sequence>
<name>A0A6I8VUE9_DROPS</name>
<feature type="region of interest" description="Disordered" evidence="1">
    <location>
        <begin position="159"/>
        <end position="187"/>
    </location>
</feature>
<protein>
    <submittedName>
        <fullName evidence="3 4">WAS/WASL-interacting protein family member 3 isoform X9</fullName>
    </submittedName>
</protein>
<feature type="compositionally biased region" description="Pro residues" evidence="1">
    <location>
        <begin position="211"/>
        <end position="228"/>
    </location>
</feature>
<feature type="compositionally biased region" description="Gly residues" evidence="1">
    <location>
        <begin position="296"/>
        <end position="308"/>
    </location>
</feature>
<feature type="compositionally biased region" description="Low complexity" evidence="1">
    <location>
        <begin position="1"/>
        <end position="32"/>
    </location>
</feature>
<dbReference type="RefSeq" id="XP_033234696.1">
    <property type="nucleotide sequence ID" value="XM_033378805.1"/>
</dbReference>
<feature type="region of interest" description="Disordered" evidence="1">
    <location>
        <begin position="205"/>
        <end position="239"/>
    </location>
</feature>
<proteinExistence type="predicted"/>
<dbReference type="Proteomes" id="UP000001819">
    <property type="component" value="Chromosome 3"/>
</dbReference>
<feature type="compositionally biased region" description="Polar residues" evidence="1">
    <location>
        <begin position="230"/>
        <end position="239"/>
    </location>
</feature>
<feature type="compositionally biased region" description="Low complexity" evidence="1">
    <location>
        <begin position="100"/>
        <end position="130"/>
    </location>
</feature>